<organism evidence="2 3">
    <name type="scientific">Qipengyuania citrea LAMA 915</name>
    <dbReference type="NCBI Taxonomy" id="1306953"/>
    <lineage>
        <taxon>Bacteria</taxon>
        <taxon>Pseudomonadati</taxon>
        <taxon>Pseudomonadota</taxon>
        <taxon>Alphaproteobacteria</taxon>
        <taxon>Sphingomonadales</taxon>
        <taxon>Erythrobacteraceae</taxon>
        <taxon>Qipengyuania</taxon>
    </lineage>
</organism>
<dbReference type="AlphaFoldDB" id="A0A0L1KDF3"/>
<keyword evidence="1" id="KW-0812">Transmembrane</keyword>
<gene>
    <name evidence="2" type="ORF">J121_1991</name>
</gene>
<evidence type="ECO:0000313" key="3">
    <source>
        <dbReference type="Proteomes" id="UP000037446"/>
    </source>
</evidence>
<feature type="transmembrane region" description="Helical" evidence="1">
    <location>
        <begin position="55"/>
        <end position="82"/>
    </location>
</feature>
<name>A0A0L1KDF3_9SPHN</name>
<accession>A0A0L1KDF3</accession>
<reference evidence="2" key="1">
    <citation type="submission" date="2015-02" db="EMBL/GenBank/DDBJ databases">
        <authorList>
            <person name="Chooi Y.-H."/>
        </authorList>
    </citation>
    <scope>NUCLEOTIDE SEQUENCE [LARGE SCALE GENOMIC DNA]</scope>
    <source>
        <strain evidence="2">LAMA 915</strain>
    </source>
</reference>
<proteinExistence type="predicted"/>
<evidence type="ECO:0000256" key="1">
    <source>
        <dbReference type="SAM" id="Phobius"/>
    </source>
</evidence>
<dbReference type="STRING" id="1306953.J121_1991"/>
<evidence type="ECO:0000313" key="2">
    <source>
        <dbReference type="EMBL" id="KNH02080.1"/>
    </source>
</evidence>
<sequence length="86" mass="9930">MSERSLKSSIIAWGWTLSLFLLVSYLICIAFGLLAPERFHMHEAWEPLLPGYEWLTLPGFLAGAIGSFLYGWYIAVIVVPLYRYFR</sequence>
<dbReference type="RefSeq" id="WP_050600497.1">
    <property type="nucleotide sequence ID" value="NZ_JYNE01000024.1"/>
</dbReference>
<dbReference type="Proteomes" id="UP000037446">
    <property type="component" value="Unassembled WGS sequence"/>
</dbReference>
<keyword evidence="1" id="KW-0472">Membrane</keyword>
<keyword evidence="1" id="KW-1133">Transmembrane helix</keyword>
<dbReference type="PATRIC" id="fig|1306953.7.peg.2058"/>
<feature type="transmembrane region" description="Helical" evidence="1">
    <location>
        <begin position="12"/>
        <end position="35"/>
    </location>
</feature>
<comment type="caution">
    <text evidence="2">The sequence shown here is derived from an EMBL/GenBank/DDBJ whole genome shotgun (WGS) entry which is preliminary data.</text>
</comment>
<dbReference type="EMBL" id="JYNE01000024">
    <property type="protein sequence ID" value="KNH02080.1"/>
    <property type="molecule type" value="Genomic_DNA"/>
</dbReference>
<protein>
    <submittedName>
        <fullName evidence="2">Uncharacterized protein</fullName>
    </submittedName>
</protein>